<feature type="transmembrane region" description="Helical" evidence="7">
    <location>
        <begin position="88"/>
        <end position="111"/>
    </location>
</feature>
<keyword evidence="4 7" id="KW-0812">Transmembrane</keyword>
<feature type="transmembrane region" description="Helical" evidence="7">
    <location>
        <begin position="12"/>
        <end position="38"/>
    </location>
</feature>
<comment type="subcellular location">
    <subcellularLocation>
        <location evidence="1">Cell membrane</location>
        <topology evidence="1">Multi-pass membrane protein</topology>
    </subcellularLocation>
</comment>
<keyword evidence="6 7" id="KW-0472">Membrane</keyword>
<evidence type="ECO:0000256" key="5">
    <source>
        <dbReference type="ARBA" id="ARBA00022989"/>
    </source>
</evidence>
<dbReference type="RefSeq" id="WP_130856130.1">
    <property type="nucleotide sequence ID" value="NZ_JBHLWO010000001.1"/>
</dbReference>
<dbReference type="InterPro" id="IPR050833">
    <property type="entry name" value="Poly_Biosynth_Transport"/>
</dbReference>
<keyword evidence="9" id="KW-1185">Reference proteome</keyword>
<feature type="transmembrane region" description="Helical" evidence="7">
    <location>
        <begin position="297"/>
        <end position="319"/>
    </location>
</feature>
<accession>A0ABV6HGL2</accession>
<dbReference type="CDD" id="cd13127">
    <property type="entry name" value="MATE_tuaB_like"/>
    <property type="match status" value="1"/>
</dbReference>
<evidence type="ECO:0000256" key="7">
    <source>
        <dbReference type="SAM" id="Phobius"/>
    </source>
</evidence>
<dbReference type="PANTHER" id="PTHR30250">
    <property type="entry name" value="PST FAMILY PREDICTED COLANIC ACID TRANSPORTER"/>
    <property type="match status" value="1"/>
</dbReference>
<evidence type="ECO:0000256" key="1">
    <source>
        <dbReference type="ARBA" id="ARBA00004651"/>
    </source>
</evidence>
<feature type="transmembrane region" description="Helical" evidence="7">
    <location>
        <begin position="361"/>
        <end position="380"/>
    </location>
</feature>
<evidence type="ECO:0000313" key="8">
    <source>
        <dbReference type="EMBL" id="MFC0318032.1"/>
    </source>
</evidence>
<evidence type="ECO:0000256" key="3">
    <source>
        <dbReference type="ARBA" id="ARBA00022475"/>
    </source>
</evidence>
<feature type="transmembrane region" description="Helical" evidence="7">
    <location>
        <begin position="147"/>
        <end position="167"/>
    </location>
</feature>
<keyword evidence="5 7" id="KW-1133">Transmembrane helix</keyword>
<feature type="transmembrane region" description="Helical" evidence="7">
    <location>
        <begin position="44"/>
        <end position="68"/>
    </location>
</feature>
<gene>
    <name evidence="8" type="ORF">ACFFI0_06915</name>
</gene>
<sequence length="481" mass="53729">MNNAKKLVAKGVFWTGIQMVVNQGFGFIIRLVLAKLLFPEQFGIVGMATVFTGFVQVMNDLGIGAALVQKKDETLSEEHFHTAFWTGFGWSLFIYLIICFAVAPLAAMFYSEPILKALIPVIGLGVLSSPINLVNKAQLTKRMDFKKIAFIDNTSNILSGCLSLGLAFSGAGVWSLAFNSVASIIVAIPLYFKATGWKPRFIWNKQAFHDIFGFGIYTTGTNVLNYLINNVDYLLIGKLLSAQLLGAYTFAFILTDTFRSRLMAVINNVMYPLYGKKQTDHKALKSYYLKVINYNSLIIYPIMTAFCALAEPIILVFFGDKWEMAIEPLRILAIAVMFHMMVNSNTALIRGVGRPGLEMKLQLVKAVIFLPMLLAGIYYYGIIGAAWAILLNKVIAVLIAQYTFNKLLAIKVSTKEFLVAIKDPWIASLLAYLVSKITFTLLGWPFVVSASLLMLTYMLVIWLLMGNEIRLQINQLKLMKK</sequence>
<feature type="transmembrane region" description="Helical" evidence="7">
    <location>
        <begin position="234"/>
        <end position="254"/>
    </location>
</feature>
<keyword evidence="3" id="KW-1003">Cell membrane</keyword>
<evidence type="ECO:0000313" key="9">
    <source>
        <dbReference type="Proteomes" id="UP001589774"/>
    </source>
</evidence>
<comment type="caution">
    <text evidence="8">The sequence shown here is derived from an EMBL/GenBank/DDBJ whole genome shotgun (WGS) entry which is preliminary data.</text>
</comment>
<protein>
    <submittedName>
        <fullName evidence="8">Lipopolysaccharide biosynthesis protein</fullName>
    </submittedName>
</protein>
<comment type="similarity">
    <text evidence="2">Belongs to the polysaccharide synthase family.</text>
</comment>
<evidence type="ECO:0000256" key="4">
    <source>
        <dbReference type="ARBA" id="ARBA00022692"/>
    </source>
</evidence>
<feature type="transmembrane region" description="Helical" evidence="7">
    <location>
        <begin position="452"/>
        <end position="471"/>
    </location>
</feature>
<dbReference type="PANTHER" id="PTHR30250:SF10">
    <property type="entry name" value="LIPOPOLYSACCHARIDE BIOSYNTHESIS PROTEIN WZXC"/>
    <property type="match status" value="1"/>
</dbReference>
<feature type="transmembrane region" description="Helical" evidence="7">
    <location>
        <begin position="211"/>
        <end position="228"/>
    </location>
</feature>
<organism evidence="8 9">
    <name type="scientific">Olivibacter oleidegradans</name>
    <dbReference type="NCBI Taxonomy" id="760123"/>
    <lineage>
        <taxon>Bacteria</taxon>
        <taxon>Pseudomonadati</taxon>
        <taxon>Bacteroidota</taxon>
        <taxon>Sphingobacteriia</taxon>
        <taxon>Sphingobacteriales</taxon>
        <taxon>Sphingobacteriaceae</taxon>
        <taxon>Olivibacter</taxon>
    </lineage>
</organism>
<evidence type="ECO:0000256" key="2">
    <source>
        <dbReference type="ARBA" id="ARBA00007430"/>
    </source>
</evidence>
<proteinExistence type="inferred from homology"/>
<feature type="transmembrane region" description="Helical" evidence="7">
    <location>
        <begin position="117"/>
        <end position="135"/>
    </location>
</feature>
<feature type="transmembrane region" description="Helical" evidence="7">
    <location>
        <begin position="331"/>
        <end position="349"/>
    </location>
</feature>
<name>A0ABV6HGL2_9SPHI</name>
<dbReference type="Pfam" id="PF13440">
    <property type="entry name" value="Polysacc_synt_3"/>
    <property type="match status" value="1"/>
</dbReference>
<reference evidence="8 9" key="1">
    <citation type="submission" date="2024-09" db="EMBL/GenBank/DDBJ databases">
        <authorList>
            <person name="Sun Q."/>
            <person name="Mori K."/>
        </authorList>
    </citation>
    <scope>NUCLEOTIDE SEQUENCE [LARGE SCALE GENOMIC DNA]</scope>
    <source>
        <strain evidence="8 9">CCM 7765</strain>
    </source>
</reference>
<dbReference type="EMBL" id="JBHLWO010000001">
    <property type="protein sequence ID" value="MFC0318032.1"/>
    <property type="molecule type" value="Genomic_DNA"/>
</dbReference>
<evidence type="ECO:0000256" key="6">
    <source>
        <dbReference type="ARBA" id="ARBA00023136"/>
    </source>
</evidence>
<dbReference type="Proteomes" id="UP001589774">
    <property type="component" value="Unassembled WGS sequence"/>
</dbReference>